<evidence type="ECO:0000259" key="12">
    <source>
        <dbReference type="Pfam" id="PF20501"/>
    </source>
</evidence>
<feature type="transmembrane region" description="Helical" evidence="8">
    <location>
        <begin position="425"/>
        <end position="446"/>
    </location>
</feature>
<organism evidence="13 14">
    <name type="scientific">Gordonia paraffinivorans</name>
    <dbReference type="NCBI Taxonomy" id="175628"/>
    <lineage>
        <taxon>Bacteria</taxon>
        <taxon>Bacillati</taxon>
        <taxon>Actinomycetota</taxon>
        <taxon>Actinomycetes</taxon>
        <taxon>Mycobacteriales</taxon>
        <taxon>Gordoniaceae</taxon>
        <taxon>Gordonia</taxon>
    </lineage>
</organism>
<evidence type="ECO:0000256" key="3">
    <source>
        <dbReference type="ARBA" id="ARBA00022475"/>
    </source>
</evidence>
<evidence type="ECO:0000259" key="10">
    <source>
        <dbReference type="Pfam" id="PF04039"/>
    </source>
</evidence>
<gene>
    <name evidence="13" type="primary">mrpA</name>
    <name evidence="13" type="ORF">NCTC8139_03028</name>
</gene>
<keyword evidence="2" id="KW-0813">Transport</keyword>
<evidence type="ECO:0000256" key="2">
    <source>
        <dbReference type="ARBA" id="ARBA00022448"/>
    </source>
</evidence>
<feature type="transmembrane region" description="Helical" evidence="8">
    <location>
        <begin position="333"/>
        <end position="357"/>
    </location>
</feature>
<keyword evidence="6 8" id="KW-0472">Membrane</keyword>
<feature type="transmembrane region" description="Helical" evidence="8">
    <location>
        <begin position="639"/>
        <end position="658"/>
    </location>
</feature>
<proteinExistence type="predicted"/>
<feature type="transmembrane region" description="Helical" evidence="8">
    <location>
        <begin position="758"/>
        <end position="777"/>
    </location>
</feature>
<evidence type="ECO:0000256" key="7">
    <source>
        <dbReference type="RuleBase" id="RU000320"/>
    </source>
</evidence>
<feature type="transmembrane region" description="Helical" evidence="8">
    <location>
        <begin position="177"/>
        <end position="195"/>
    </location>
</feature>
<feature type="transmembrane region" description="Helical" evidence="8">
    <location>
        <begin position="615"/>
        <end position="634"/>
    </location>
</feature>
<feature type="transmembrane region" description="Helical" evidence="8">
    <location>
        <begin position="516"/>
        <end position="537"/>
    </location>
</feature>
<evidence type="ECO:0000256" key="8">
    <source>
        <dbReference type="SAM" id="Phobius"/>
    </source>
</evidence>
<comment type="subcellular location">
    <subcellularLocation>
        <location evidence="1">Cell membrane</location>
        <topology evidence="1">Multi-pass membrane protein</topology>
    </subcellularLocation>
    <subcellularLocation>
        <location evidence="7">Membrane</location>
        <topology evidence="7">Multi-pass membrane protein</topology>
    </subcellularLocation>
</comment>
<name>A0ABD7V560_9ACTN</name>
<dbReference type="Pfam" id="PF20501">
    <property type="entry name" value="MbhE"/>
    <property type="match status" value="1"/>
</dbReference>
<feature type="transmembrane region" description="Helical" evidence="8">
    <location>
        <begin position="664"/>
        <end position="682"/>
    </location>
</feature>
<feature type="transmembrane region" description="Helical" evidence="8">
    <location>
        <begin position="933"/>
        <end position="952"/>
    </location>
</feature>
<feature type="transmembrane region" description="Helical" evidence="8">
    <location>
        <begin position="120"/>
        <end position="138"/>
    </location>
</feature>
<dbReference type="InterPro" id="IPR046806">
    <property type="entry name" value="MrpA_C/MbhE"/>
</dbReference>
<dbReference type="PANTHER" id="PTHR43373">
    <property type="entry name" value="NA(+)/H(+) ANTIPORTER SUBUNIT"/>
    <property type="match status" value="1"/>
</dbReference>
<keyword evidence="5 8" id="KW-1133">Transmembrane helix</keyword>
<sequence length="996" mass="105422">MIARDTPPGERRSALLTSVLAALAVCALVAPAVIHWIGTRGFYLLALAPLGALVWVVLNWPEHEPDAAVVETVSWVPSLQMDIVIRFDTLAAILSVLILGVGALVLCYCAHYFDDNRPRVAMFGGEMIAFAAAMLGLVTSDNMLVLYVFWELTTVLSFMLVGFYGVRATARRSATQALLVTTFGGLAMLVGIIMLGERAGTYLLSEIIASPPSGVYVEIAIVLLLIGALSKSAIVPFHFWLPGAMAAPTPVSAYLHAAAMVKAGIYLIARLSPAFSMTASWKIAVIGLGAFTMVLGGWRSLRELDLKLILAFGTVSQLGFMAVLVGMGDANVAMAGLAMLVAHAMFKASLFMVVGIIDHATGTRDIRKLARLGHRLPVLALTAAVAGASMAGLPFTFGFIGKETAFASVWDTGALTPLEAHTVDIVLLLGSVITCAYTLRFLWGAFGRKVRHTPSPAVAKMHPPTWAFYLSPVVLAIAGVASGLVPGPIGDLFEPYAETLDAYGHEIEHLALWHGFGLPVVFSIIVVVGGAILFIVIRRLRDLIFRYRPLLNADRIYDAALRSADTMSLLLTRNTQRGSLPVTQGVILCTAILFPTIVLFVGARDRLQIDNSATAPQIVIGGIMIAASLAAVILRNRLAATLVVGVTGYGCAMMFALYGAPDLALTQFLVETLTLVIFVLVLRKLPAEPEKRHATGFKPLRALIGIAFGAALVLIGLFAASARSTEPLQVDLPAAAYEYGHGKNAVNVLLVDIRAWDTIGEVSVLIAAATGVASMVFRNRRFGAAPRVADAIRLQAGDGDDDDDDPIPPDRTTWLLGSGLRDPRHRSMVLEATTRLLFPTMVVLSVYFFYAGHNAPGGGFAGGLVMGLALVLRYLAGGRYELGEALPIEPGRILGAGLAISATTAVTSLFLGAPALSSAVFEITVPVLGDIKFVTALFFDLGIYLIVIGLVLDVLRSLGARLDTETTPAAGALRSVAAQIGSGGASAVGGKDRVAR</sequence>
<feature type="transmembrane region" description="Helical" evidence="8">
    <location>
        <begin position="466"/>
        <end position="485"/>
    </location>
</feature>
<feature type="transmembrane region" description="Helical" evidence="8">
    <location>
        <begin position="897"/>
        <end position="921"/>
    </location>
</feature>
<keyword evidence="3" id="KW-1003">Cell membrane</keyword>
<feature type="transmembrane region" description="Helical" evidence="8">
    <location>
        <begin position="144"/>
        <end position="165"/>
    </location>
</feature>
<feature type="transmembrane region" description="Helical" evidence="8">
    <location>
        <begin position="90"/>
        <end position="113"/>
    </location>
</feature>
<evidence type="ECO:0000313" key="13">
    <source>
        <dbReference type="EMBL" id="VFA89462.1"/>
    </source>
</evidence>
<feature type="transmembrane region" description="Helical" evidence="8">
    <location>
        <begin position="215"/>
        <end position="239"/>
    </location>
</feature>
<dbReference type="GO" id="GO:0005886">
    <property type="term" value="C:plasma membrane"/>
    <property type="evidence" value="ECO:0007669"/>
    <property type="project" value="UniProtKB-SubCell"/>
</dbReference>
<feature type="transmembrane region" description="Helical" evidence="8">
    <location>
        <begin position="857"/>
        <end position="876"/>
    </location>
</feature>
<dbReference type="EMBL" id="CAACYD010000007">
    <property type="protein sequence ID" value="VFA89462.1"/>
    <property type="molecule type" value="Genomic_DNA"/>
</dbReference>
<evidence type="ECO:0000256" key="1">
    <source>
        <dbReference type="ARBA" id="ARBA00004651"/>
    </source>
</evidence>
<dbReference type="Pfam" id="PF04039">
    <property type="entry name" value="MnhB"/>
    <property type="match status" value="1"/>
</dbReference>
<feature type="transmembrane region" description="Helical" evidence="8">
    <location>
        <begin position="14"/>
        <end position="34"/>
    </location>
</feature>
<dbReference type="InterPro" id="IPR025383">
    <property type="entry name" value="MrpA_C/MbhD"/>
</dbReference>
<feature type="transmembrane region" description="Helical" evidence="8">
    <location>
        <begin position="281"/>
        <end position="301"/>
    </location>
</feature>
<reference evidence="13 14" key="1">
    <citation type="submission" date="2019-02" db="EMBL/GenBank/DDBJ databases">
        <authorList>
            <consortium name="Pathogen Informatics"/>
        </authorList>
    </citation>
    <scope>NUCLEOTIDE SEQUENCE [LARGE SCALE GENOMIC DNA]</scope>
    <source>
        <strain evidence="13 14">3012STDY6756503</strain>
    </source>
</reference>
<dbReference type="Pfam" id="PF00361">
    <property type="entry name" value="Proton_antipo_M"/>
    <property type="match status" value="1"/>
</dbReference>
<evidence type="ECO:0000256" key="5">
    <source>
        <dbReference type="ARBA" id="ARBA00022989"/>
    </source>
</evidence>
<feature type="domain" description="MrpA C-terminal/MbhE" evidence="12">
    <location>
        <begin position="703"/>
        <end position="780"/>
    </location>
</feature>
<dbReference type="Proteomes" id="UP000360750">
    <property type="component" value="Unassembled WGS sequence"/>
</dbReference>
<dbReference type="Pfam" id="PF13244">
    <property type="entry name" value="MbhD"/>
    <property type="match status" value="1"/>
</dbReference>
<protein>
    <submittedName>
        <fullName evidence="13">Multiple resistance and pH homeostasis protein A</fullName>
    </submittedName>
</protein>
<accession>A0ABD7V560</accession>
<feature type="transmembrane region" description="Helical" evidence="8">
    <location>
        <begin position="702"/>
        <end position="722"/>
    </location>
</feature>
<feature type="transmembrane region" description="Helical" evidence="8">
    <location>
        <begin position="832"/>
        <end position="851"/>
    </location>
</feature>
<feature type="transmembrane region" description="Helical" evidence="8">
    <location>
        <begin position="378"/>
        <end position="400"/>
    </location>
</feature>
<evidence type="ECO:0000256" key="4">
    <source>
        <dbReference type="ARBA" id="ARBA00022692"/>
    </source>
</evidence>
<dbReference type="AlphaFoldDB" id="A0ABD7V560"/>
<feature type="transmembrane region" description="Helical" evidence="8">
    <location>
        <begin position="41"/>
        <end position="58"/>
    </location>
</feature>
<dbReference type="InterPro" id="IPR050616">
    <property type="entry name" value="CPA3_Na-H_Antiporter_A"/>
</dbReference>
<comment type="caution">
    <text evidence="13">The sequence shown here is derived from an EMBL/GenBank/DDBJ whole genome shotgun (WGS) entry which is preliminary data.</text>
</comment>
<feature type="domain" description="NADH:quinone oxidoreductase/Mrp antiporter transmembrane" evidence="9">
    <location>
        <begin position="140"/>
        <end position="418"/>
    </location>
</feature>
<evidence type="ECO:0000259" key="11">
    <source>
        <dbReference type="Pfam" id="PF13244"/>
    </source>
</evidence>
<evidence type="ECO:0000256" key="6">
    <source>
        <dbReference type="ARBA" id="ARBA00023136"/>
    </source>
</evidence>
<dbReference type="PANTHER" id="PTHR43373:SF1">
    <property type="entry name" value="NA(+)_H(+) ANTIPORTER SUBUNIT A"/>
    <property type="match status" value="1"/>
</dbReference>
<keyword evidence="4 7" id="KW-0812">Transmembrane</keyword>
<dbReference type="NCBIfam" id="NF009284">
    <property type="entry name" value="PRK12644.1"/>
    <property type="match status" value="1"/>
</dbReference>
<feature type="domain" description="MrpA C-terminal/MbhD" evidence="11">
    <location>
        <begin position="623"/>
        <end position="686"/>
    </location>
</feature>
<dbReference type="PRINTS" id="PR01434">
    <property type="entry name" value="NADHDHGNASE5"/>
</dbReference>
<feature type="transmembrane region" description="Helical" evidence="8">
    <location>
        <begin position="308"/>
        <end position="327"/>
    </location>
</feature>
<dbReference type="InterPro" id="IPR007182">
    <property type="entry name" value="MnhB"/>
</dbReference>
<feature type="transmembrane region" description="Helical" evidence="8">
    <location>
        <begin position="582"/>
        <end position="603"/>
    </location>
</feature>
<evidence type="ECO:0000313" key="14">
    <source>
        <dbReference type="Proteomes" id="UP000360750"/>
    </source>
</evidence>
<dbReference type="InterPro" id="IPR001750">
    <property type="entry name" value="ND/Mrp_TM"/>
</dbReference>
<evidence type="ECO:0000259" key="9">
    <source>
        <dbReference type="Pfam" id="PF00361"/>
    </source>
</evidence>
<feature type="domain" description="Na+/H+ antiporter MnhB subunit-related protein" evidence="10">
    <location>
        <begin position="829"/>
        <end position="952"/>
    </location>
</feature>
<dbReference type="InterPro" id="IPR042106">
    <property type="entry name" value="Nuo/plastoQ_OxRdtase_6_NuoJ"/>
</dbReference>
<dbReference type="Gene3D" id="1.20.120.1200">
    <property type="entry name" value="NADH-ubiquinone/plastoquinone oxidoreductase chain 6, subunit NuoJ"/>
    <property type="match status" value="1"/>
</dbReference>